<evidence type="ECO:0000313" key="9">
    <source>
        <dbReference type="Proteomes" id="UP000530514"/>
    </source>
</evidence>
<keyword evidence="9" id="KW-1185">Reference proteome</keyword>
<organism evidence="8 9">
    <name type="scientific">Thermoactinomyces daqus</name>
    <dbReference type="NCBI Taxonomy" id="1329516"/>
    <lineage>
        <taxon>Bacteria</taxon>
        <taxon>Bacillati</taxon>
        <taxon>Bacillota</taxon>
        <taxon>Bacilli</taxon>
        <taxon>Bacillales</taxon>
        <taxon>Thermoactinomycetaceae</taxon>
        <taxon>Thermoactinomyces</taxon>
    </lineage>
</organism>
<evidence type="ECO:0000256" key="2">
    <source>
        <dbReference type="ARBA" id="ARBA00022475"/>
    </source>
</evidence>
<feature type="domain" description="ABC transporter" evidence="7">
    <location>
        <begin position="10"/>
        <end position="233"/>
    </location>
</feature>
<evidence type="ECO:0000256" key="5">
    <source>
        <dbReference type="ARBA" id="ARBA00022967"/>
    </source>
</evidence>
<evidence type="ECO:0000256" key="1">
    <source>
        <dbReference type="ARBA" id="ARBA00022448"/>
    </source>
</evidence>
<dbReference type="Pfam" id="PF00005">
    <property type="entry name" value="ABC_tran"/>
    <property type="match status" value="1"/>
</dbReference>
<dbReference type="InterPro" id="IPR003439">
    <property type="entry name" value="ABC_transporter-like_ATP-bd"/>
</dbReference>
<keyword evidence="6" id="KW-0472">Membrane</keyword>
<evidence type="ECO:0000256" key="4">
    <source>
        <dbReference type="ARBA" id="ARBA00022840"/>
    </source>
</evidence>
<dbReference type="InterPro" id="IPR027417">
    <property type="entry name" value="P-loop_NTPase"/>
</dbReference>
<dbReference type="InterPro" id="IPR050166">
    <property type="entry name" value="ABC_transporter_ATP-bind"/>
</dbReference>
<dbReference type="Proteomes" id="UP000530514">
    <property type="component" value="Unassembled WGS sequence"/>
</dbReference>
<dbReference type="SUPFAM" id="SSF52540">
    <property type="entry name" value="P-loop containing nucleoside triphosphate hydrolases"/>
    <property type="match status" value="1"/>
</dbReference>
<dbReference type="PROSITE" id="PS00211">
    <property type="entry name" value="ABC_TRANSPORTER_1"/>
    <property type="match status" value="1"/>
</dbReference>
<dbReference type="AlphaFoldDB" id="A0A7W1X7K0"/>
<keyword evidence="5" id="KW-1278">Translocase</keyword>
<reference evidence="8 9" key="1">
    <citation type="submission" date="2020-07" db="EMBL/GenBank/DDBJ databases">
        <authorList>
            <person name="Feng H."/>
        </authorList>
    </citation>
    <scope>NUCLEOTIDE SEQUENCE [LARGE SCALE GENOMIC DNA]</scope>
    <source>
        <strain evidence="9">s-11</strain>
    </source>
</reference>
<evidence type="ECO:0000256" key="3">
    <source>
        <dbReference type="ARBA" id="ARBA00022741"/>
    </source>
</evidence>
<dbReference type="PROSITE" id="PS50893">
    <property type="entry name" value="ABC_TRANSPORTER_2"/>
    <property type="match status" value="1"/>
</dbReference>
<protein>
    <submittedName>
        <fullName evidence="8">ABC transporter ATP-binding protein</fullName>
    </submittedName>
</protein>
<comment type="caution">
    <text evidence="8">The sequence shown here is derived from an EMBL/GenBank/DDBJ whole genome shotgun (WGS) entry which is preliminary data.</text>
</comment>
<evidence type="ECO:0000259" key="7">
    <source>
        <dbReference type="PROSITE" id="PS50893"/>
    </source>
</evidence>
<keyword evidence="1" id="KW-0813">Transport</keyword>
<dbReference type="InterPro" id="IPR017871">
    <property type="entry name" value="ABC_transporter-like_CS"/>
</dbReference>
<keyword evidence="4 8" id="KW-0067">ATP-binding</keyword>
<dbReference type="EMBL" id="JACEIP010000001">
    <property type="protein sequence ID" value="MBA4541505.1"/>
    <property type="molecule type" value="Genomic_DNA"/>
</dbReference>
<evidence type="ECO:0000256" key="6">
    <source>
        <dbReference type="ARBA" id="ARBA00023136"/>
    </source>
</evidence>
<dbReference type="GO" id="GO:0005524">
    <property type="term" value="F:ATP binding"/>
    <property type="evidence" value="ECO:0007669"/>
    <property type="project" value="UniProtKB-KW"/>
</dbReference>
<keyword evidence="3" id="KW-0547">Nucleotide-binding</keyword>
<dbReference type="RefSeq" id="WP_052153898.1">
    <property type="nucleotide sequence ID" value="NZ_JACEIP010000001.1"/>
</dbReference>
<sequence>MNRKVSGTTLDIRGLKKQFDNRLILNNIDLLVQRGEFLAVVGRSGSGKSTLLRLIAGLEEPSGGVIMQEGKAISGLNDAARIMFQEPRLLPWRTVFANIALGIRDQNGRTEKTARILEQVGLAGYGKQWPGVLSGGQRQRVALARALASNPRLLLLDEPLGALDALTRIEMQRLIEKLWQEQRFTALLVTHDVEEAVILADRVIMLRDGKVGMDIRIPLPRPRQRNNPLFASLVGTILDQVMASTDRQKSQTLNLVTSKTDKASS</sequence>
<gene>
    <name evidence="8" type="ORF">H1164_01100</name>
</gene>
<dbReference type="InterPro" id="IPR003593">
    <property type="entry name" value="AAA+_ATPase"/>
</dbReference>
<keyword evidence="2" id="KW-1003">Cell membrane</keyword>
<proteinExistence type="predicted"/>
<dbReference type="CDD" id="cd03293">
    <property type="entry name" value="ABC_NrtD_SsuB_transporters"/>
    <property type="match status" value="1"/>
</dbReference>
<dbReference type="Gene3D" id="3.40.50.300">
    <property type="entry name" value="P-loop containing nucleotide triphosphate hydrolases"/>
    <property type="match status" value="1"/>
</dbReference>
<dbReference type="OrthoDB" id="9802264at2"/>
<dbReference type="PANTHER" id="PTHR42788">
    <property type="entry name" value="TAURINE IMPORT ATP-BINDING PROTEIN-RELATED"/>
    <property type="match status" value="1"/>
</dbReference>
<dbReference type="GO" id="GO:0016887">
    <property type="term" value="F:ATP hydrolysis activity"/>
    <property type="evidence" value="ECO:0007669"/>
    <property type="project" value="InterPro"/>
</dbReference>
<dbReference type="SMART" id="SM00382">
    <property type="entry name" value="AAA"/>
    <property type="match status" value="1"/>
</dbReference>
<dbReference type="PANTHER" id="PTHR42788:SF17">
    <property type="entry name" value="ALIPHATIC SULFONATES IMPORT ATP-BINDING PROTEIN SSUB"/>
    <property type="match status" value="1"/>
</dbReference>
<name>A0A7W1X7K0_9BACL</name>
<evidence type="ECO:0000313" key="8">
    <source>
        <dbReference type="EMBL" id="MBA4541505.1"/>
    </source>
</evidence>
<accession>A0A7W1X7K0</accession>